<name>A0A251TJ41_HELAN</name>
<keyword evidence="1" id="KW-1133">Transmembrane helix</keyword>
<dbReference type="EMBL" id="CM007899">
    <property type="protein sequence ID" value="OTG10894.1"/>
    <property type="molecule type" value="Genomic_DNA"/>
</dbReference>
<dbReference type="Proteomes" id="UP000215914">
    <property type="component" value="Chromosome 10"/>
</dbReference>
<dbReference type="InParanoid" id="A0A251TJ41"/>
<feature type="transmembrane region" description="Helical" evidence="1">
    <location>
        <begin position="7"/>
        <end position="28"/>
    </location>
</feature>
<protein>
    <submittedName>
        <fullName evidence="2">Uncharacterized protein</fullName>
    </submittedName>
</protein>
<reference evidence="3" key="1">
    <citation type="journal article" date="2017" name="Nature">
        <title>The sunflower genome provides insights into oil metabolism, flowering and Asterid evolution.</title>
        <authorList>
            <person name="Badouin H."/>
            <person name="Gouzy J."/>
            <person name="Grassa C.J."/>
            <person name="Murat F."/>
            <person name="Staton S.E."/>
            <person name="Cottret L."/>
            <person name="Lelandais-Briere C."/>
            <person name="Owens G.L."/>
            <person name="Carrere S."/>
            <person name="Mayjonade B."/>
            <person name="Legrand L."/>
            <person name="Gill N."/>
            <person name="Kane N.C."/>
            <person name="Bowers J.E."/>
            <person name="Hubner S."/>
            <person name="Bellec A."/>
            <person name="Berard A."/>
            <person name="Berges H."/>
            <person name="Blanchet N."/>
            <person name="Boniface M.C."/>
            <person name="Brunel D."/>
            <person name="Catrice O."/>
            <person name="Chaidir N."/>
            <person name="Claudel C."/>
            <person name="Donnadieu C."/>
            <person name="Faraut T."/>
            <person name="Fievet G."/>
            <person name="Helmstetter N."/>
            <person name="King M."/>
            <person name="Knapp S.J."/>
            <person name="Lai Z."/>
            <person name="Le Paslier M.C."/>
            <person name="Lippi Y."/>
            <person name="Lorenzon L."/>
            <person name="Mandel J.R."/>
            <person name="Marage G."/>
            <person name="Marchand G."/>
            <person name="Marquand E."/>
            <person name="Bret-Mestries E."/>
            <person name="Morien E."/>
            <person name="Nambeesan S."/>
            <person name="Nguyen T."/>
            <person name="Pegot-Espagnet P."/>
            <person name="Pouilly N."/>
            <person name="Raftis F."/>
            <person name="Sallet E."/>
            <person name="Schiex T."/>
            <person name="Thomas J."/>
            <person name="Vandecasteele C."/>
            <person name="Vares D."/>
            <person name="Vear F."/>
            <person name="Vautrin S."/>
            <person name="Crespi M."/>
            <person name="Mangin B."/>
            <person name="Burke J.M."/>
            <person name="Salse J."/>
            <person name="Munos S."/>
            <person name="Vincourt P."/>
            <person name="Rieseberg L.H."/>
            <person name="Langlade N.B."/>
        </authorList>
    </citation>
    <scope>NUCLEOTIDE SEQUENCE [LARGE SCALE GENOMIC DNA]</scope>
    <source>
        <strain evidence="3">cv. SF193</strain>
    </source>
</reference>
<accession>A0A251TJ41</accession>
<keyword evidence="1" id="KW-0472">Membrane</keyword>
<evidence type="ECO:0000313" key="3">
    <source>
        <dbReference type="Proteomes" id="UP000215914"/>
    </source>
</evidence>
<proteinExistence type="predicted"/>
<evidence type="ECO:0000256" key="1">
    <source>
        <dbReference type="SAM" id="Phobius"/>
    </source>
</evidence>
<keyword evidence="1" id="KW-0812">Transmembrane</keyword>
<keyword evidence="3" id="KW-1185">Reference proteome</keyword>
<evidence type="ECO:0000313" key="2">
    <source>
        <dbReference type="EMBL" id="OTG10894.1"/>
    </source>
</evidence>
<organism evidence="2 3">
    <name type="scientific">Helianthus annuus</name>
    <name type="common">Common sunflower</name>
    <dbReference type="NCBI Taxonomy" id="4232"/>
    <lineage>
        <taxon>Eukaryota</taxon>
        <taxon>Viridiplantae</taxon>
        <taxon>Streptophyta</taxon>
        <taxon>Embryophyta</taxon>
        <taxon>Tracheophyta</taxon>
        <taxon>Spermatophyta</taxon>
        <taxon>Magnoliopsida</taxon>
        <taxon>eudicotyledons</taxon>
        <taxon>Gunneridae</taxon>
        <taxon>Pentapetalae</taxon>
        <taxon>asterids</taxon>
        <taxon>campanulids</taxon>
        <taxon>Asterales</taxon>
        <taxon>Asteraceae</taxon>
        <taxon>Asteroideae</taxon>
        <taxon>Heliantheae alliance</taxon>
        <taxon>Heliantheae</taxon>
        <taxon>Helianthus</taxon>
    </lineage>
</organism>
<dbReference type="AlphaFoldDB" id="A0A251TJ41"/>
<sequence>MCSLTRIFMSFLSFDLFAIYCSSGFHRFVFSTKYLILLTILRIRNFKIIKHLACFLFSQVFLFNQLHCKR</sequence>
<gene>
    <name evidence="2" type="ORF">HannXRQ_Chr10g0292791</name>
</gene>